<accession>A0A3G5A6Q5</accession>
<sequence>MCLKALKRDATVLKFVKNKTKDMCDLAIKKSGYA</sequence>
<protein>
    <submittedName>
        <fullName evidence="1">Uncharacterized protein</fullName>
    </submittedName>
</protein>
<dbReference type="EMBL" id="MK072320">
    <property type="protein sequence ID" value="AYV81921.1"/>
    <property type="molecule type" value="Genomic_DNA"/>
</dbReference>
<reference evidence="1" key="1">
    <citation type="submission" date="2018-10" db="EMBL/GenBank/DDBJ databases">
        <title>Hidden diversity of soil giant viruses.</title>
        <authorList>
            <person name="Schulz F."/>
            <person name="Alteio L."/>
            <person name="Goudeau D."/>
            <person name="Ryan E.M."/>
            <person name="Malmstrom R.R."/>
            <person name="Blanchard J."/>
            <person name="Woyke T."/>
        </authorList>
    </citation>
    <scope>NUCLEOTIDE SEQUENCE</scope>
    <source>
        <strain evidence="1">HAV1</strain>
    </source>
</reference>
<proteinExistence type="predicted"/>
<feature type="non-terminal residue" evidence="1">
    <location>
        <position position="34"/>
    </location>
</feature>
<name>A0A3G5A6Q5_9VIRU</name>
<gene>
    <name evidence="1" type="ORF">Harvfovirus78_7</name>
</gene>
<organism evidence="1">
    <name type="scientific">Harvfovirus sp</name>
    <dbReference type="NCBI Taxonomy" id="2487768"/>
    <lineage>
        <taxon>Viruses</taxon>
        <taxon>Varidnaviria</taxon>
        <taxon>Bamfordvirae</taxon>
        <taxon>Nucleocytoviricota</taxon>
        <taxon>Megaviricetes</taxon>
        <taxon>Imitervirales</taxon>
        <taxon>Mimiviridae</taxon>
        <taxon>Klosneuvirinae</taxon>
    </lineage>
</organism>
<evidence type="ECO:0000313" key="1">
    <source>
        <dbReference type="EMBL" id="AYV81921.1"/>
    </source>
</evidence>